<reference evidence="6 7" key="1">
    <citation type="journal article" date="2015" name="Antonie Van Leeuwenhoek">
        <title>Bosea vaviloviae sp. nov., a new species of slow-growing rhizobia isolated from nodules of the relict species Vavilovia formosa (Stev.) Fed.</title>
        <authorList>
            <person name="Safronova V.I."/>
            <person name="Kuznetsova I.G."/>
            <person name="Sazanova A.L."/>
            <person name="Kimeklis A.K."/>
            <person name="Belimov A.A."/>
            <person name="Andronov E.E."/>
            <person name="Pinaev A.G."/>
            <person name="Chizhevskaya E.P."/>
            <person name="Pukhaev A.R."/>
            <person name="Popov K.P."/>
            <person name="Willems A."/>
            <person name="Tikhonovich I.A."/>
        </authorList>
    </citation>
    <scope>NUCLEOTIDE SEQUENCE [LARGE SCALE GENOMIC DNA]</scope>
    <source>
        <strain evidence="6 7">Vaf18</strain>
    </source>
</reference>
<keyword evidence="3" id="KW-0862">Zinc</keyword>
<dbReference type="STRING" id="1526658.BHK69_05125"/>
<dbReference type="PANTHER" id="PTHR33337:SF40">
    <property type="entry name" value="CENP-V_GFA DOMAIN-CONTAINING PROTEIN-RELATED"/>
    <property type="match status" value="1"/>
</dbReference>
<protein>
    <submittedName>
        <fullName evidence="6">Aldehyde-activating protein</fullName>
    </submittedName>
</protein>
<dbReference type="Proteomes" id="UP000094969">
    <property type="component" value="Chromosome"/>
</dbReference>
<accession>A0A1D7TXV4</accession>
<dbReference type="PANTHER" id="PTHR33337">
    <property type="entry name" value="GFA DOMAIN-CONTAINING PROTEIN"/>
    <property type="match status" value="1"/>
</dbReference>
<dbReference type="OrthoDB" id="9807246at2"/>
<dbReference type="SUPFAM" id="SSF51316">
    <property type="entry name" value="Mss4-like"/>
    <property type="match status" value="1"/>
</dbReference>
<dbReference type="InterPro" id="IPR011057">
    <property type="entry name" value="Mss4-like_sf"/>
</dbReference>
<keyword evidence="2" id="KW-0479">Metal-binding</keyword>
<dbReference type="GO" id="GO:0046872">
    <property type="term" value="F:metal ion binding"/>
    <property type="evidence" value="ECO:0007669"/>
    <property type="project" value="UniProtKB-KW"/>
</dbReference>
<evidence type="ECO:0000256" key="1">
    <source>
        <dbReference type="ARBA" id="ARBA00005495"/>
    </source>
</evidence>
<dbReference type="EMBL" id="CP017147">
    <property type="protein sequence ID" value="AOO79942.1"/>
    <property type="molecule type" value="Genomic_DNA"/>
</dbReference>
<feature type="domain" description="CENP-V/GFA" evidence="5">
    <location>
        <begin position="5"/>
        <end position="122"/>
    </location>
</feature>
<evidence type="ECO:0000259" key="5">
    <source>
        <dbReference type="PROSITE" id="PS51891"/>
    </source>
</evidence>
<dbReference type="KEGG" id="bvv:BHK69_05125"/>
<keyword evidence="4" id="KW-0456">Lyase</keyword>
<dbReference type="AlphaFoldDB" id="A0A1D7TXV4"/>
<evidence type="ECO:0000313" key="6">
    <source>
        <dbReference type="EMBL" id="AOO79942.1"/>
    </source>
</evidence>
<dbReference type="PROSITE" id="PS51891">
    <property type="entry name" value="CENP_V_GFA"/>
    <property type="match status" value="1"/>
</dbReference>
<evidence type="ECO:0000256" key="4">
    <source>
        <dbReference type="ARBA" id="ARBA00023239"/>
    </source>
</evidence>
<dbReference type="GO" id="GO:0016846">
    <property type="term" value="F:carbon-sulfur lyase activity"/>
    <property type="evidence" value="ECO:0007669"/>
    <property type="project" value="InterPro"/>
</dbReference>
<dbReference type="InterPro" id="IPR006913">
    <property type="entry name" value="CENP-V/GFA"/>
</dbReference>
<gene>
    <name evidence="6" type="ORF">BHK69_05125</name>
</gene>
<sequence>MTEPVTGRCFCGSIRFRFNQPPVAKRACWCRDCQYLAAGNASINLIFPLASRELEGEVRDYVSLSDGGNTMRRSFCPHCGTPLFSASSSRPEMVVVRAGALDDRELGRPDGFIWTASAPSWGLTDTDVPSCPNQPPPIAAR</sequence>
<proteinExistence type="inferred from homology"/>
<organism evidence="6 7">
    <name type="scientific">Bosea vaviloviae</name>
    <dbReference type="NCBI Taxonomy" id="1526658"/>
    <lineage>
        <taxon>Bacteria</taxon>
        <taxon>Pseudomonadati</taxon>
        <taxon>Pseudomonadota</taxon>
        <taxon>Alphaproteobacteria</taxon>
        <taxon>Hyphomicrobiales</taxon>
        <taxon>Boseaceae</taxon>
        <taxon>Bosea</taxon>
    </lineage>
</organism>
<comment type="similarity">
    <text evidence="1">Belongs to the Gfa family.</text>
</comment>
<dbReference type="Pfam" id="PF04828">
    <property type="entry name" value="GFA"/>
    <property type="match status" value="1"/>
</dbReference>
<name>A0A1D7TXV4_9HYPH</name>
<dbReference type="RefSeq" id="WP_069689164.1">
    <property type="nucleotide sequence ID" value="NZ_CP017147.1"/>
</dbReference>
<evidence type="ECO:0000256" key="2">
    <source>
        <dbReference type="ARBA" id="ARBA00022723"/>
    </source>
</evidence>
<evidence type="ECO:0000313" key="7">
    <source>
        <dbReference type="Proteomes" id="UP000094969"/>
    </source>
</evidence>
<dbReference type="Gene3D" id="3.90.1590.10">
    <property type="entry name" value="glutathione-dependent formaldehyde- activating enzyme (gfa)"/>
    <property type="match status" value="1"/>
</dbReference>
<evidence type="ECO:0000256" key="3">
    <source>
        <dbReference type="ARBA" id="ARBA00022833"/>
    </source>
</evidence>
<keyword evidence="7" id="KW-1185">Reference proteome</keyword>